<dbReference type="PROSITE" id="PS51257">
    <property type="entry name" value="PROKAR_LIPOPROTEIN"/>
    <property type="match status" value="1"/>
</dbReference>
<name>A0A9D2HTQ0_9BACE</name>
<dbReference type="InterPro" id="IPR025970">
    <property type="entry name" value="SusE"/>
</dbReference>
<dbReference type="Pfam" id="PF26123">
    <property type="entry name" value="DUF8037"/>
    <property type="match status" value="1"/>
</dbReference>
<reference evidence="6" key="1">
    <citation type="journal article" date="2021" name="PeerJ">
        <title>Extensive microbial diversity within the chicken gut microbiome revealed by metagenomics and culture.</title>
        <authorList>
            <person name="Gilroy R."/>
            <person name="Ravi A."/>
            <person name="Getino M."/>
            <person name="Pursley I."/>
            <person name="Horton D.L."/>
            <person name="Alikhan N.F."/>
            <person name="Baker D."/>
            <person name="Gharbi K."/>
            <person name="Hall N."/>
            <person name="Watson M."/>
            <person name="Adriaenssens E.M."/>
            <person name="Foster-Nyarko E."/>
            <person name="Jarju S."/>
            <person name="Secka A."/>
            <person name="Antonio M."/>
            <person name="Oren A."/>
            <person name="Chaudhuri R.R."/>
            <person name="La Ragione R."/>
            <person name="Hildebrand F."/>
            <person name="Pallen M.J."/>
        </authorList>
    </citation>
    <scope>NUCLEOTIDE SEQUENCE</scope>
    <source>
        <strain evidence="6">ChiHecec1B25-7008</strain>
    </source>
</reference>
<evidence type="ECO:0000313" key="7">
    <source>
        <dbReference type="Proteomes" id="UP000823860"/>
    </source>
</evidence>
<evidence type="ECO:0000259" key="3">
    <source>
        <dbReference type="Pfam" id="PF17138"/>
    </source>
</evidence>
<sequence>MKTFINRLFLLCALLAVAACEKDEDKIYLNSIEPGQLVASKDAIVLTQDQSDAIVLSLAWSVDRLAVSNSAVSAPDGLLTMSLQVSTDENFATEVVESGETSYSRAYTGAELNALAKNVGAQSDVAGNVYFRLAARTGSNMQPVYTNTVIVSITPYEIDMSRLYVLDSSQASTGMSLYSPQSDGHYEGFVGVTGWYNCYLQEGDGTVWGAAPIDGNPFTLSSAENKWNLWFPAPAGCYYMVADVNDAYWTGLSMSVLSVAGDITGELVYDRPNNRWTLIFQAAAAGEATIRVSGTGSLYNSTTGTDDAAAIATPVGFVQEGDALALSEQAGDLVVSIPAAGENTLVIDLSDPTHWTVTVQSGTQEEEEASPLVFLPGIDDAINEGLNWTFDNYLRLYDPDNHSYAGVANVGSQWGYQVAIERDNWNDFYALGEGDAYAGTLLFKSATNLPAPEPGLYFMNVSLGNLTYSLTPVQTVYYSGFNDNWDLTSMTATETPGVYTATIELTGETPWGFQIVLDEDWTLTFGGGDGVLLYQGVDSVPNIPCNETAGTYLLTVDLVQATYTLTVQ</sequence>
<gene>
    <name evidence="6" type="ORF">H9785_09430</name>
</gene>
<feature type="domain" description="DUF5111" evidence="3">
    <location>
        <begin position="159"/>
        <end position="253"/>
    </location>
</feature>
<keyword evidence="1" id="KW-0732">Signal</keyword>
<reference evidence="6" key="2">
    <citation type="submission" date="2021-04" db="EMBL/GenBank/DDBJ databases">
        <authorList>
            <person name="Gilroy R."/>
        </authorList>
    </citation>
    <scope>NUCLEOTIDE SEQUENCE</scope>
    <source>
        <strain evidence="6">ChiHecec1B25-7008</strain>
    </source>
</reference>
<feature type="domain" description="SusE outer membrane protein" evidence="2">
    <location>
        <begin position="22"/>
        <end position="133"/>
    </location>
</feature>
<evidence type="ECO:0000259" key="4">
    <source>
        <dbReference type="Pfam" id="PF17141"/>
    </source>
</evidence>
<dbReference type="Pfam" id="PF17141">
    <property type="entry name" value="DUF5114"/>
    <property type="match status" value="1"/>
</dbReference>
<proteinExistence type="predicted"/>
<dbReference type="InterPro" id="IPR033404">
    <property type="entry name" value="DUF5111"/>
</dbReference>
<dbReference type="Pfam" id="PF17138">
    <property type="entry name" value="DUF5111"/>
    <property type="match status" value="1"/>
</dbReference>
<dbReference type="Proteomes" id="UP000823860">
    <property type="component" value="Unassembled WGS sequence"/>
</dbReference>
<protein>
    <submittedName>
        <fullName evidence="6">DUF5114 domain-containing protein</fullName>
    </submittedName>
</protein>
<dbReference type="Gene3D" id="2.60.40.3620">
    <property type="match status" value="1"/>
</dbReference>
<feature type="chain" id="PRO_5039467065" evidence="1">
    <location>
        <begin position="19"/>
        <end position="568"/>
    </location>
</feature>
<feature type="signal peptide" evidence="1">
    <location>
        <begin position="1"/>
        <end position="18"/>
    </location>
</feature>
<evidence type="ECO:0000256" key="1">
    <source>
        <dbReference type="SAM" id="SignalP"/>
    </source>
</evidence>
<dbReference type="InterPro" id="IPR033407">
    <property type="entry name" value="DUF5114"/>
</dbReference>
<evidence type="ECO:0000313" key="6">
    <source>
        <dbReference type="EMBL" id="HJA84176.1"/>
    </source>
</evidence>
<dbReference type="AlphaFoldDB" id="A0A9D2HTQ0"/>
<dbReference type="Pfam" id="PF14292">
    <property type="entry name" value="SusE"/>
    <property type="match status" value="1"/>
</dbReference>
<dbReference type="EMBL" id="DWZE01000116">
    <property type="protein sequence ID" value="HJA84176.1"/>
    <property type="molecule type" value="Genomic_DNA"/>
</dbReference>
<dbReference type="InterPro" id="IPR058350">
    <property type="entry name" value="DUF8037"/>
</dbReference>
<evidence type="ECO:0000259" key="2">
    <source>
        <dbReference type="Pfam" id="PF14292"/>
    </source>
</evidence>
<organism evidence="6 7">
    <name type="scientific">Candidatus Bacteroides intestinavium</name>
    <dbReference type="NCBI Taxonomy" id="2838469"/>
    <lineage>
        <taxon>Bacteria</taxon>
        <taxon>Pseudomonadati</taxon>
        <taxon>Bacteroidota</taxon>
        <taxon>Bacteroidia</taxon>
        <taxon>Bacteroidales</taxon>
        <taxon>Bacteroidaceae</taxon>
        <taxon>Bacteroides</taxon>
    </lineage>
</organism>
<accession>A0A9D2HTQ0</accession>
<feature type="domain" description="DUF5114" evidence="4">
    <location>
        <begin position="258"/>
        <end position="359"/>
    </location>
</feature>
<evidence type="ECO:0000259" key="5">
    <source>
        <dbReference type="Pfam" id="PF26123"/>
    </source>
</evidence>
<feature type="domain" description="DUF8037" evidence="5">
    <location>
        <begin position="372"/>
        <end position="471"/>
    </location>
</feature>
<comment type="caution">
    <text evidence="6">The sequence shown here is derived from an EMBL/GenBank/DDBJ whole genome shotgun (WGS) entry which is preliminary data.</text>
</comment>